<reference evidence="2 3" key="1">
    <citation type="journal article" date="2019" name="New Phytol.">
        <title>Comparative genomics reveals unique wood-decay strategies and fruiting body development in the Schizophyllaceae.</title>
        <authorList>
            <person name="Almasi E."/>
            <person name="Sahu N."/>
            <person name="Krizsan K."/>
            <person name="Balint B."/>
            <person name="Kovacs G.M."/>
            <person name="Kiss B."/>
            <person name="Cseklye J."/>
            <person name="Drula E."/>
            <person name="Henrissat B."/>
            <person name="Nagy I."/>
            <person name="Chovatia M."/>
            <person name="Adam C."/>
            <person name="LaButti K."/>
            <person name="Lipzen A."/>
            <person name="Riley R."/>
            <person name="Grigoriev I.V."/>
            <person name="Nagy L.G."/>
        </authorList>
    </citation>
    <scope>NUCLEOTIDE SEQUENCE [LARGE SCALE GENOMIC DNA]</scope>
    <source>
        <strain evidence="2 3">NL-1724</strain>
    </source>
</reference>
<dbReference type="InterPro" id="IPR002575">
    <property type="entry name" value="Aminoglycoside_PTrfase"/>
</dbReference>
<dbReference type="AlphaFoldDB" id="A0A550C0Z3"/>
<organism evidence="2 3">
    <name type="scientific">Schizophyllum amplum</name>
    <dbReference type="NCBI Taxonomy" id="97359"/>
    <lineage>
        <taxon>Eukaryota</taxon>
        <taxon>Fungi</taxon>
        <taxon>Dikarya</taxon>
        <taxon>Basidiomycota</taxon>
        <taxon>Agaricomycotina</taxon>
        <taxon>Agaricomycetes</taxon>
        <taxon>Agaricomycetidae</taxon>
        <taxon>Agaricales</taxon>
        <taxon>Schizophyllaceae</taxon>
        <taxon>Schizophyllum</taxon>
    </lineage>
</organism>
<evidence type="ECO:0000313" key="3">
    <source>
        <dbReference type="Proteomes" id="UP000320762"/>
    </source>
</evidence>
<evidence type="ECO:0000259" key="1">
    <source>
        <dbReference type="Pfam" id="PF01636"/>
    </source>
</evidence>
<gene>
    <name evidence="2" type="ORF">BD626DRAFT_573480</name>
</gene>
<keyword evidence="3" id="KW-1185">Reference proteome</keyword>
<name>A0A550C0Z3_9AGAR</name>
<comment type="caution">
    <text evidence="2">The sequence shown here is derived from an EMBL/GenBank/DDBJ whole genome shotgun (WGS) entry which is preliminary data.</text>
</comment>
<dbReference type="SUPFAM" id="SSF56112">
    <property type="entry name" value="Protein kinase-like (PK-like)"/>
    <property type="match status" value="1"/>
</dbReference>
<dbReference type="EMBL" id="VDMD01000035">
    <property type="protein sequence ID" value="TRM58469.1"/>
    <property type="molecule type" value="Genomic_DNA"/>
</dbReference>
<accession>A0A550C0Z3</accession>
<dbReference type="PANTHER" id="PTHR36091:SF2">
    <property type="entry name" value="AMINOGLYCOSIDE PHOSPHOTRANSFERASE DOMAIN-CONTAINING PROTEIN"/>
    <property type="match status" value="1"/>
</dbReference>
<dbReference type="Pfam" id="PF01636">
    <property type="entry name" value="APH"/>
    <property type="match status" value="1"/>
</dbReference>
<dbReference type="InterPro" id="IPR011009">
    <property type="entry name" value="Kinase-like_dom_sf"/>
</dbReference>
<sequence>MSWSLASVFRRGVYLALKPCTSLKPPHRDLLASSSRCPYFSSPSHRSIHLPVAQYNEQDLFSMTTYRWLYNNDQQLVLRHVPFNVKALIDLAVRSAEATACVSFEKIHEGTMNRMFALRLDNDVEYVVKIPFSVAGPKHLCTASEVATLDYLRTELEFPVPVVRAWCSHAETSPVGTEFIMYERLPGTPLSKYDNNDLSLKDDPYIRILPIVRVIESSMTLMGFSQIGSLYYKEDVAEHLRDRPLYSNQQNATANSERFRVGPTVDREFWRAGRSSLHIDRGPWFDDRAYLVALGACARASVEAGLEPDPDGTYGRLISTYDELVPHMSPLRTSCTLWHPDLRADNFIVDGLTEAADDDADSFSLSGIINWQGSTITPYYLQYAVPPAYELTASNKALVQYSADGKPSLANGYEDSGEEDKATAKRALRRAWRAYAHEAVLREVDARLAGDLYGVRGANALRVACSPVSCITRGAHSLGVIGQSIAAVYRLWNAMVGADNNGKPLAAFPDILTDEDGIRIEEQDARAEHVASLGKDELARLGIRLEDEGLVSAHKYNEAMETIEGARQAALAAASSSEERQRVARDWPFQDGKAARSAERCW</sequence>
<proteinExistence type="predicted"/>
<feature type="domain" description="Aminoglycoside phosphotransferase" evidence="1">
    <location>
        <begin position="104"/>
        <end position="203"/>
    </location>
</feature>
<protein>
    <recommendedName>
        <fullName evidence="1">Aminoglycoside phosphotransferase domain-containing protein</fullName>
    </recommendedName>
</protein>
<dbReference type="Proteomes" id="UP000320762">
    <property type="component" value="Unassembled WGS sequence"/>
</dbReference>
<dbReference type="GO" id="GO:0005739">
    <property type="term" value="C:mitochondrion"/>
    <property type="evidence" value="ECO:0007669"/>
    <property type="project" value="TreeGrafter"/>
</dbReference>
<dbReference type="PANTHER" id="PTHR36091">
    <property type="entry name" value="ALTERED INHERITANCE OF MITOCHONDRIA PROTEIN 9, MITOCHONDRIAL"/>
    <property type="match status" value="1"/>
</dbReference>
<dbReference type="Gene3D" id="3.30.200.20">
    <property type="entry name" value="Phosphorylase Kinase, domain 1"/>
    <property type="match status" value="1"/>
</dbReference>
<dbReference type="OrthoDB" id="2831558at2759"/>
<dbReference type="InterPro" id="IPR051035">
    <property type="entry name" value="Mito_inheritance_9"/>
</dbReference>
<evidence type="ECO:0000313" key="2">
    <source>
        <dbReference type="EMBL" id="TRM58469.1"/>
    </source>
</evidence>